<evidence type="ECO:0000256" key="6">
    <source>
        <dbReference type="SAM" id="MobiDB-lite"/>
    </source>
</evidence>
<evidence type="ECO:0000313" key="9">
    <source>
        <dbReference type="Proteomes" id="UP001500037"/>
    </source>
</evidence>
<dbReference type="EMBL" id="BAAALF010000007">
    <property type="protein sequence ID" value="GAA1220187.1"/>
    <property type="molecule type" value="Genomic_DNA"/>
</dbReference>
<sequence length="454" mass="46448">MVYTRLLPVNDHAVLPRTVHPTGPAIWSTSFRLYFTARSSGLLGDAMLPVAVSAGLIGSGHGVSTVGYALAWWLGPFAGLILFGGVLADRFTARRMMIGADLTNLVTRILLAVLFFRGIDQTWQLYALLALAGAAGAMFQPGAASTVPLVARDVQGANGVLRTAEAITALAGPALAGALVGAAASGWVMVIAAVTFGISAVCLLTLRLGPVPAPPPGDSFWRNLAEGWHEFRSRGWMWGVILIWMVYSVLATGPVIPLAAGVLVPAHGSALYGLLNAVYGVGTVAGGLLAIRFKPGRPLAAGSLAMLVVPLQPLGIALGLPVPALAGCLLIAGAGYTFWGVMWATSVQTQVPGAVLNRIHAYEVAGSVCMVPLGSALAGPAAAAYGARPVLAFGAVVGLGVVAALLLTPSIRGLRRVPDRAATGPVGAATGPILAEDGSQATRVEDERSQDSPV</sequence>
<protein>
    <submittedName>
        <fullName evidence="8">MFS transporter</fullName>
    </submittedName>
</protein>
<comment type="caution">
    <text evidence="8">The sequence shown here is derived from an EMBL/GenBank/DDBJ whole genome shotgun (WGS) entry which is preliminary data.</text>
</comment>
<feature type="transmembrane region" description="Helical" evidence="7">
    <location>
        <begin position="324"/>
        <end position="344"/>
    </location>
</feature>
<feature type="transmembrane region" description="Helical" evidence="7">
    <location>
        <begin position="187"/>
        <end position="206"/>
    </location>
</feature>
<feature type="transmembrane region" description="Helical" evidence="7">
    <location>
        <begin position="270"/>
        <end position="291"/>
    </location>
</feature>
<evidence type="ECO:0000256" key="4">
    <source>
        <dbReference type="ARBA" id="ARBA00022989"/>
    </source>
</evidence>
<evidence type="ECO:0000256" key="2">
    <source>
        <dbReference type="ARBA" id="ARBA00022475"/>
    </source>
</evidence>
<evidence type="ECO:0000256" key="3">
    <source>
        <dbReference type="ARBA" id="ARBA00022692"/>
    </source>
</evidence>
<dbReference type="Gene3D" id="1.20.1250.20">
    <property type="entry name" value="MFS general substrate transporter like domains"/>
    <property type="match status" value="1"/>
</dbReference>
<name>A0ABP4GFL0_9ACTN</name>
<reference evidence="9" key="1">
    <citation type="journal article" date="2019" name="Int. J. Syst. Evol. Microbiol.">
        <title>The Global Catalogue of Microorganisms (GCM) 10K type strain sequencing project: providing services to taxonomists for standard genome sequencing and annotation.</title>
        <authorList>
            <consortium name="The Broad Institute Genomics Platform"/>
            <consortium name="The Broad Institute Genome Sequencing Center for Infectious Disease"/>
            <person name="Wu L."/>
            <person name="Ma J."/>
        </authorList>
    </citation>
    <scope>NUCLEOTIDE SEQUENCE [LARGE SCALE GENOMIC DNA]</scope>
    <source>
        <strain evidence="9">JCM 13004</strain>
    </source>
</reference>
<dbReference type="InterPro" id="IPR011701">
    <property type="entry name" value="MFS"/>
</dbReference>
<feature type="transmembrane region" description="Helical" evidence="7">
    <location>
        <begin position="364"/>
        <end position="385"/>
    </location>
</feature>
<organism evidence="8 9">
    <name type="scientific">Kitasatospora nipponensis</name>
    <dbReference type="NCBI Taxonomy" id="258049"/>
    <lineage>
        <taxon>Bacteria</taxon>
        <taxon>Bacillati</taxon>
        <taxon>Actinomycetota</taxon>
        <taxon>Actinomycetes</taxon>
        <taxon>Kitasatosporales</taxon>
        <taxon>Streptomycetaceae</taxon>
        <taxon>Kitasatospora</taxon>
    </lineage>
</organism>
<dbReference type="Proteomes" id="UP001500037">
    <property type="component" value="Unassembled WGS sequence"/>
</dbReference>
<dbReference type="SUPFAM" id="SSF103473">
    <property type="entry name" value="MFS general substrate transporter"/>
    <property type="match status" value="1"/>
</dbReference>
<evidence type="ECO:0000256" key="7">
    <source>
        <dbReference type="SAM" id="Phobius"/>
    </source>
</evidence>
<feature type="transmembrane region" description="Helical" evidence="7">
    <location>
        <begin position="236"/>
        <end position="264"/>
    </location>
</feature>
<dbReference type="InterPro" id="IPR036259">
    <property type="entry name" value="MFS_trans_sf"/>
</dbReference>
<gene>
    <name evidence="8" type="ORF">GCM10009665_07780</name>
</gene>
<dbReference type="PANTHER" id="PTHR23513">
    <property type="entry name" value="INTEGRAL MEMBRANE EFFLUX PROTEIN-RELATED"/>
    <property type="match status" value="1"/>
</dbReference>
<evidence type="ECO:0000256" key="1">
    <source>
        <dbReference type="ARBA" id="ARBA00004651"/>
    </source>
</evidence>
<feature type="transmembrane region" description="Helical" evidence="7">
    <location>
        <begin position="69"/>
        <end position="88"/>
    </location>
</feature>
<keyword evidence="3 7" id="KW-0812">Transmembrane</keyword>
<keyword evidence="5 7" id="KW-0472">Membrane</keyword>
<feature type="compositionally biased region" description="Basic and acidic residues" evidence="6">
    <location>
        <begin position="443"/>
        <end position="454"/>
    </location>
</feature>
<dbReference type="PANTHER" id="PTHR23513:SF11">
    <property type="entry name" value="STAPHYLOFERRIN A TRANSPORTER"/>
    <property type="match status" value="1"/>
</dbReference>
<dbReference type="Pfam" id="PF07690">
    <property type="entry name" value="MFS_1"/>
    <property type="match status" value="1"/>
</dbReference>
<feature type="compositionally biased region" description="Low complexity" evidence="6">
    <location>
        <begin position="423"/>
        <end position="432"/>
    </location>
</feature>
<feature type="transmembrane region" description="Helical" evidence="7">
    <location>
        <begin position="125"/>
        <end position="151"/>
    </location>
</feature>
<evidence type="ECO:0000256" key="5">
    <source>
        <dbReference type="ARBA" id="ARBA00023136"/>
    </source>
</evidence>
<feature type="transmembrane region" description="Helical" evidence="7">
    <location>
        <begin position="163"/>
        <end position="181"/>
    </location>
</feature>
<accession>A0ABP4GFL0</accession>
<feature type="region of interest" description="Disordered" evidence="6">
    <location>
        <begin position="423"/>
        <end position="454"/>
    </location>
</feature>
<dbReference type="CDD" id="cd06173">
    <property type="entry name" value="MFS_MefA_like"/>
    <property type="match status" value="1"/>
</dbReference>
<keyword evidence="9" id="KW-1185">Reference proteome</keyword>
<evidence type="ECO:0000313" key="8">
    <source>
        <dbReference type="EMBL" id="GAA1220187.1"/>
    </source>
</evidence>
<proteinExistence type="predicted"/>
<keyword evidence="4 7" id="KW-1133">Transmembrane helix</keyword>
<keyword evidence="2" id="KW-1003">Cell membrane</keyword>
<comment type="subcellular location">
    <subcellularLocation>
        <location evidence="1">Cell membrane</location>
        <topology evidence="1">Multi-pass membrane protein</topology>
    </subcellularLocation>
</comment>
<feature type="transmembrane region" description="Helical" evidence="7">
    <location>
        <begin position="391"/>
        <end position="411"/>
    </location>
</feature>